<evidence type="ECO:0000256" key="1">
    <source>
        <dbReference type="SAM" id="SignalP"/>
    </source>
</evidence>
<proteinExistence type="predicted"/>
<organism evidence="2">
    <name type="scientific">Rhipicephalus appendiculatus</name>
    <name type="common">Brown ear tick</name>
    <dbReference type="NCBI Taxonomy" id="34631"/>
    <lineage>
        <taxon>Eukaryota</taxon>
        <taxon>Metazoa</taxon>
        <taxon>Ecdysozoa</taxon>
        <taxon>Arthropoda</taxon>
        <taxon>Chelicerata</taxon>
        <taxon>Arachnida</taxon>
        <taxon>Acari</taxon>
        <taxon>Parasitiformes</taxon>
        <taxon>Ixodida</taxon>
        <taxon>Ixodoidea</taxon>
        <taxon>Ixodidae</taxon>
        <taxon>Rhipicephalinae</taxon>
        <taxon>Rhipicephalus</taxon>
        <taxon>Rhipicephalus</taxon>
    </lineage>
</organism>
<evidence type="ECO:0000313" key="2">
    <source>
        <dbReference type="EMBL" id="JAP86714.1"/>
    </source>
</evidence>
<dbReference type="AlphaFoldDB" id="A0A131Z5R9"/>
<name>A0A131Z5R9_RHIAP</name>
<sequence length="205" mass="23714">MAALKLSIVVVLVVCAATEVHSFKWKELRDGCNTTDIKRFWNTTEPIWTHTTAKTTPYNFSCLMDIKINEKGSYMTFNRSSYSSNKTEKNTLTLKGFISEGNTFDQPAMLLYHTNDTLYAVENLLYESTEGQCGVFKFFKHPDELRFDLRVKNSSITKELHVGCSTFFWKTYEYHQSRHHIRDLRNATVYDPSCQETLQPTESGC</sequence>
<protein>
    <submittedName>
        <fullName evidence="2">Lipocalin</fullName>
    </submittedName>
</protein>
<accession>A0A131Z5R9</accession>
<reference evidence="2" key="1">
    <citation type="journal article" date="2016" name="Ticks Tick Borne Dis.">
        <title>De novo assembly and annotation of the salivary gland transcriptome of Rhipicephalus appendiculatus male and female ticks during blood feeding.</title>
        <authorList>
            <person name="de Castro M.H."/>
            <person name="de Klerk D."/>
            <person name="Pienaar R."/>
            <person name="Latif A.A."/>
            <person name="Rees D.J."/>
            <person name="Mans B.J."/>
        </authorList>
    </citation>
    <scope>NUCLEOTIDE SEQUENCE</scope>
    <source>
        <tissue evidence="2">Salivary glands</tissue>
    </source>
</reference>
<feature type="signal peptide" evidence="1">
    <location>
        <begin position="1"/>
        <end position="22"/>
    </location>
</feature>
<dbReference type="EMBL" id="GEDV01001843">
    <property type="protein sequence ID" value="JAP86714.1"/>
    <property type="molecule type" value="Transcribed_RNA"/>
</dbReference>
<keyword evidence="1" id="KW-0732">Signal</keyword>
<feature type="chain" id="PRO_5007286867" evidence="1">
    <location>
        <begin position="23"/>
        <end position="205"/>
    </location>
</feature>